<reference evidence="1 2" key="1">
    <citation type="submission" date="2019-02" db="EMBL/GenBank/DDBJ databases">
        <title>A cornucopia of Shigella phages from the Cornhusker state.</title>
        <authorList>
            <person name="Doore S.M."/>
            <person name="Schrad J.R."/>
            <person name="Perrett H.R."/>
            <person name="Dover J.A."/>
            <person name="Schrad K.P."/>
            <person name="Dean W.F."/>
            <person name="Parent K.N."/>
        </authorList>
    </citation>
    <scope>NUCLEOTIDE SEQUENCE [LARGE SCALE GENOMIC DNA]</scope>
</reference>
<gene>
    <name evidence="1" type="ORF">HRP29_gp8</name>
</gene>
<evidence type="ECO:0000313" key="1">
    <source>
        <dbReference type="EMBL" id="QBP32908.1"/>
    </source>
</evidence>
<organism evidence="1 2">
    <name type="scientific">Shigella phage Buco</name>
    <dbReference type="NCBI Taxonomy" id="2530183"/>
    <lineage>
        <taxon>Viruses</taxon>
        <taxon>Duplodnaviria</taxon>
        <taxon>Heunggongvirae</taxon>
        <taxon>Uroviricota</taxon>
        <taxon>Caudoviricetes</taxon>
        <taxon>Autographivirales</taxon>
        <taxon>Autoscriptoviridae</taxon>
        <taxon>Slopekvirinae</taxon>
        <taxon>Bucovirus</taxon>
        <taxon>Bucovirus buco</taxon>
    </lineage>
</organism>
<proteinExistence type="predicted"/>
<evidence type="ECO:0000313" key="2">
    <source>
        <dbReference type="Proteomes" id="UP000294568"/>
    </source>
</evidence>
<dbReference type="Proteomes" id="UP000294568">
    <property type="component" value="Segment"/>
</dbReference>
<keyword evidence="2" id="KW-1185">Reference proteome</keyword>
<protein>
    <submittedName>
        <fullName evidence="1">Uncharacterized protein</fullName>
    </submittedName>
</protein>
<dbReference type="EMBL" id="MK562503">
    <property type="protein sequence ID" value="QBP32908.1"/>
    <property type="molecule type" value="Genomic_DNA"/>
</dbReference>
<sequence>MPSLTQDLTPLTVSEVAALYWRMLETESNAGLTWDSYRRIPDELKPLCPCERRLRHVRREDVVLLDTLRTYSPECAAQSLAKLQFPIVAELTTRGYAGAFKAFSSVLRQYYREACAIHYYG</sequence>
<name>A0A482JG39_9CAUD</name>
<accession>A0A482JG39</accession>